<dbReference type="Proteomes" id="UP001225316">
    <property type="component" value="Unassembled WGS sequence"/>
</dbReference>
<evidence type="ECO:0000313" key="4">
    <source>
        <dbReference type="EMBL" id="MDQ8206331.1"/>
    </source>
</evidence>
<gene>
    <name evidence="4" type="ORF">QEH52_02345</name>
</gene>
<comment type="caution">
    <text evidence="4">The sequence shown here is derived from an EMBL/GenBank/DDBJ whole genome shotgun (WGS) entry which is preliminary data.</text>
</comment>
<name>A0ABU1AQF0_9BACT</name>
<sequence length="626" mass="70191">MRLIVHLLSLFVVIQILPFIELNAEPIVTIEKLTSELPLAHPRLFTDADGFEELRQKIAAPENKVRFEWLSEFIIQRADELLDAPALVYEKDESGRRILHVSRDLLRRATHLGMAYKLTGDSAYRDGAIDAALTVCAFPDWNPAHFLDPSEMVVGVAITYDWLYDELTDAQRSLMRESICDKALRPSLEPHRWFRSVHHNWNQVCNGGLTMAAIAVMEDEPALAAQIIQMAIETIPLATEQYEPNGCYPEGPTYWCYGTQYNLLMCAALDAAYGTDFGILRDSALAQSPLVIQHLTGPSGKTFNYSDNNTKAQSCPGVLWLADFLGNPGIAALEEQKMRALYDKGDSLDVRFLPLRLLWMAAQAPSLPEMMPLSFQDLGGRNPVATHRSSWTDPDALFVAIKAGSPSINHGHMDTGAFVLEAKGVRWAIDLGKEVYAKVELFKDQVSLWDNKQEGTRWDIFKNGPLSHNILLIDAQRQSIDGHATLEAFVDDEDYRSSLVDLSSLYASQVDHYTRRVSIVDQSVVEIEDEVKGAGYGKTIRWAMLTEADVAHVEENRILLKQDGQQLELSFQLEGTTVPLAWTVYSTNEHPPLQVWDSPNPGTRMIGFEASSREALIRIRVIARPQ</sequence>
<evidence type="ECO:0000256" key="1">
    <source>
        <dbReference type="ARBA" id="ARBA00004196"/>
    </source>
</evidence>
<dbReference type="Pfam" id="PF07940">
    <property type="entry name" value="Hepar_II_III_C"/>
    <property type="match status" value="1"/>
</dbReference>
<dbReference type="InterPro" id="IPR008929">
    <property type="entry name" value="Chondroitin_lyas"/>
</dbReference>
<feature type="domain" description="Heparinase II N-terminal" evidence="3">
    <location>
        <begin position="30"/>
        <end position="221"/>
    </location>
</feature>
<feature type="domain" description="Heparinase II/III-like C-terminal" evidence="2">
    <location>
        <begin position="395"/>
        <end position="590"/>
    </location>
</feature>
<dbReference type="EMBL" id="JARXHW010000003">
    <property type="protein sequence ID" value="MDQ8206331.1"/>
    <property type="molecule type" value="Genomic_DNA"/>
</dbReference>
<evidence type="ECO:0000259" key="2">
    <source>
        <dbReference type="Pfam" id="PF07940"/>
    </source>
</evidence>
<dbReference type="RefSeq" id="WP_308948370.1">
    <property type="nucleotide sequence ID" value="NZ_JARXHW010000003.1"/>
</dbReference>
<comment type="subcellular location">
    <subcellularLocation>
        <location evidence="1">Cell envelope</location>
    </subcellularLocation>
</comment>
<dbReference type="Gene3D" id="2.70.98.70">
    <property type="match status" value="1"/>
</dbReference>
<organism evidence="4 5">
    <name type="scientific">Thalassobacterium maritimum</name>
    <dbReference type="NCBI Taxonomy" id="3041265"/>
    <lineage>
        <taxon>Bacteria</taxon>
        <taxon>Pseudomonadati</taxon>
        <taxon>Verrucomicrobiota</taxon>
        <taxon>Opitutia</taxon>
        <taxon>Puniceicoccales</taxon>
        <taxon>Coraliomargaritaceae</taxon>
        <taxon>Thalassobacterium</taxon>
    </lineage>
</organism>
<evidence type="ECO:0000259" key="3">
    <source>
        <dbReference type="Pfam" id="PF16332"/>
    </source>
</evidence>
<dbReference type="Pfam" id="PF16332">
    <property type="entry name" value="DUF4962"/>
    <property type="match status" value="1"/>
</dbReference>
<dbReference type="PANTHER" id="PTHR38045:SF1">
    <property type="entry name" value="HEPARINASE II_III-LIKE PROTEIN"/>
    <property type="match status" value="1"/>
</dbReference>
<dbReference type="Gene3D" id="1.50.10.100">
    <property type="entry name" value="Chondroitin AC/alginate lyase"/>
    <property type="match status" value="1"/>
</dbReference>
<dbReference type="InterPro" id="IPR012480">
    <property type="entry name" value="Hepar_II_III_C"/>
</dbReference>
<reference evidence="4 5" key="1">
    <citation type="submission" date="2023-04" db="EMBL/GenBank/DDBJ databases">
        <title>A novel bacteria isolated from coastal sediment.</title>
        <authorList>
            <person name="Liu X.-J."/>
            <person name="Du Z.-J."/>
        </authorList>
    </citation>
    <scope>NUCLEOTIDE SEQUENCE [LARGE SCALE GENOMIC DNA]</scope>
    <source>
        <strain evidence="4 5">SDUM461003</strain>
    </source>
</reference>
<dbReference type="SUPFAM" id="SSF48230">
    <property type="entry name" value="Chondroitin AC/alginate lyase"/>
    <property type="match status" value="1"/>
</dbReference>
<dbReference type="PANTHER" id="PTHR38045">
    <property type="entry name" value="CHROMOSOME 1, WHOLE GENOME SHOTGUN SEQUENCE"/>
    <property type="match status" value="1"/>
</dbReference>
<evidence type="ECO:0000313" key="5">
    <source>
        <dbReference type="Proteomes" id="UP001225316"/>
    </source>
</evidence>
<accession>A0ABU1AQF0</accession>
<proteinExistence type="predicted"/>
<dbReference type="InterPro" id="IPR032518">
    <property type="entry name" value="HepII_N"/>
</dbReference>
<protein>
    <submittedName>
        <fullName evidence="4">Heparinase II/III family protein</fullName>
    </submittedName>
</protein>
<keyword evidence="5" id="KW-1185">Reference proteome</keyword>